<dbReference type="AlphaFoldDB" id="A0A941IPB1"/>
<organism evidence="2 3">
    <name type="scientific">Actinospica durhamensis</name>
    <dbReference type="NCBI Taxonomy" id="1508375"/>
    <lineage>
        <taxon>Bacteria</taxon>
        <taxon>Bacillati</taxon>
        <taxon>Actinomycetota</taxon>
        <taxon>Actinomycetes</taxon>
        <taxon>Catenulisporales</taxon>
        <taxon>Actinospicaceae</taxon>
        <taxon>Actinospica</taxon>
    </lineage>
</organism>
<dbReference type="SUPFAM" id="SSF47413">
    <property type="entry name" value="lambda repressor-like DNA-binding domains"/>
    <property type="match status" value="1"/>
</dbReference>
<dbReference type="InterPro" id="IPR001387">
    <property type="entry name" value="Cro/C1-type_HTH"/>
</dbReference>
<dbReference type="CDD" id="cd00093">
    <property type="entry name" value="HTH_XRE"/>
    <property type="match status" value="1"/>
</dbReference>
<name>A0A941IPB1_9ACTN</name>
<dbReference type="Pfam" id="PF17765">
    <property type="entry name" value="MLTR_LBD"/>
    <property type="match status" value="1"/>
</dbReference>
<dbReference type="PANTHER" id="PTHR35010:SF2">
    <property type="entry name" value="BLL4672 PROTEIN"/>
    <property type="match status" value="1"/>
</dbReference>
<protein>
    <submittedName>
        <fullName evidence="2">Helix-turn-helix domain-containing protein</fullName>
    </submittedName>
</protein>
<evidence type="ECO:0000313" key="3">
    <source>
        <dbReference type="Proteomes" id="UP000675781"/>
    </source>
</evidence>
<dbReference type="PANTHER" id="PTHR35010">
    <property type="entry name" value="BLL4672 PROTEIN-RELATED"/>
    <property type="match status" value="1"/>
</dbReference>
<sequence length="304" mass="34204">MNTMATIGSAARRTELAEFLRSRRERITPEQAGLPPAPRRRTPGLRREEVAQLAGVGVTWYTWLEQGRPINASTQVLDAIARTLKLDTAEHQHMHVLAQVPDVTPAQGDLDALPDTLQPILDAMGHMATVVNERFDMIASNARFDAVFPSVLAQTGPHRNTFWCTFMLPECCHPFVNRHETIPPMVATLRASYARHIGDPHWDAFVQDLLRRSSVFAELWSRKEVAEFGRMRRVFFQPAVGQLRYEMNSFGVHGTPGARMQVFVPADEQTRVAEQRLLAGDARPPVVLDCGHTWEEWIHACPSA</sequence>
<evidence type="ECO:0000313" key="2">
    <source>
        <dbReference type="EMBL" id="MBR7834929.1"/>
    </source>
</evidence>
<dbReference type="EMBL" id="JAGSOG010000076">
    <property type="protein sequence ID" value="MBR7834929.1"/>
    <property type="molecule type" value="Genomic_DNA"/>
</dbReference>
<dbReference type="InterPro" id="IPR041413">
    <property type="entry name" value="MLTR_LBD"/>
</dbReference>
<dbReference type="Pfam" id="PF13560">
    <property type="entry name" value="HTH_31"/>
    <property type="match status" value="1"/>
</dbReference>
<keyword evidence="3" id="KW-1185">Reference proteome</keyword>
<feature type="domain" description="HTH cro/C1-type" evidence="1">
    <location>
        <begin position="19"/>
        <end position="91"/>
    </location>
</feature>
<proteinExistence type="predicted"/>
<dbReference type="Gene3D" id="1.10.260.40">
    <property type="entry name" value="lambda repressor-like DNA-binding domains"/>
    <property type="match status" value="1"/>
</dbReference>
<dbReference type="SMART" id="SM00530">
    <property type="entry name" value="HTH_XRE"/>
    <property type="match status" value="1"/>
</dbReference>
<reference evidence="2" key="1">
    <citation type="submission" date="2021-04" db="EMBL/GenBank/DDBJ databases">
        <title>Genome based classification of Actinospica acidithermotolerans sp. nov., an actinobacterium isolated from an Indonesian hot spring.</title>
        <authorList>
            <person name="Kusuma A.B."/>
            <person name="Putra K.E."/>
            <person name="Nafisah S."/>
            <person name="Loh J."/>
            <person name="Nouioui I."/>
            <person name="Goodfellow M."/>
        </authorList>
    </citation>
    <scope>NUCLEOTIDE SEQUENCE</scope>
    <source>
        <strain evidence="2">CSCA 57</strain>
    </source>
</reference>
<dbReference type="InterPro" id="IPR010982">
    <property type="entry name" value="Lambda_DNA-bd_dom_sf"/>
</dbReference>
<comment type="caution">
    <text evidence="2">The sequence shown here is derived from an EMBL/GenBank/DDBJ whole genome shotgun (WGS) entry which is preliminary data.</text>
</comment>
<dbReference type="Gene3D" id="3.30.450.180">
    <property type="match status" value="1"/>
</dbReference>
<evidence type="ECO:0000259" key="1">
    <source>
        <dbReference type="SMART" id="SM00530"/>
    </source>
</evidence>
<dbReference type="Proteomes" id="UP000675781">
    <property type="component" value="Unassembled WGS sequence"/>
</dbReference>
<accession>A0A941IPB1</accession>
<dbReference type="GO" id="GO:0003677">
    <property type="term" value="F:DNA binding"/>
    <property type="evidence" value="ECO:0007669"/>
    <property type="project" value="InterPro"/>
</dbReference>
<gene>
    <name evidence="2" type="ORF">KDL01_16770</name>
</gene>